<organism evidence="1 2">
    <name type="scientific">Purpureocillium lavendulum</name>
    <dbReference type="NCBI Taxonomy" id="1247861"/>
    <lineage>
        <taxon>Eukaryota</taxon>
        <taxon>Fungi</taxon>
        <taxon>Dikarya</taxon>
        <taxon>Ascomycota</taxon>
        <taxon>Pezizomycotina</taxon>
        <taxon>Sordariomycetes</taxon>
        <taxon>Hypocreomycetidae</taxon>
        <taxon>Hypocreales</taxon>
        <taxon>Ophiocordycipitaceae</taxon>
        <taxon>Purpureocillium</taxon>
    </lineage>
</organism>
<sequence>MALCATGDERRRGPRCDDSDTRCMVGACAYGNGEKVGREKEEKLSAPEIAVPKAAKSSWQYAL</sequence>
<evidence type="ECO:0000313" key="1">
    <source>
        <dbReference type="EMBL" id="KAJ6447044.1"/>
    </source>
</evidence>
<accession>A0AB34G671</accession>
<dbReference type="EMBL" id="JAQHRD010000001">
    <property type="protein sequence ID" value="KAJ6447044.1"/>
    <property type="molecule type" value="Genomic_DNA"/>
</dbReference>
<keyword evidence="2" id="KW-1185">Reference proteome</keyword>
<gene>
    <name evidence="1" type="ORF">O9K51_01819</name>
</gene>
<reference evidence="1" key="1">
    <citation type="submission" date="2023-01" db="EMBL/GenBank/DDBJ databases">
        <title>The growth and conidiation of Purpureocillium lavendulum are regulated by nitrogen source and histone H3K14 acetylation.</title>
        <authorList>
            <person name="Tang P."/>
            <person name="Han J."/>
            <person name="Zhang C."/>
            <person name="Tang P."/>
            <person name="Qi F."/>
            <person name="Zhang K."/>
            <person name="Liang L."/>
        </authorList>
    </citation>
    <scope>NUCLEOTIDE SEQUENCE</scope>
    <source>
        <strain evidence="1">YMF1.00683</strain>
    </source>
</reference>
<evidence type="ECO:0000313" key="2">
    <source>
        <dbReference type="Proteomes" id="UP001163105"/>
    </source>
</evidence>
<comment type="caution">
    <text evidence="1">The sequence shown here is derived from an EMBL/GenBank/DDBJ whole genome shotgun (WGS) entry which is preliminary data.</text>
</comment>
<protein>
    <submittedName>
        <fullName evidence="1">Uncharacterized protein</fullName>
    </submittedName>
</protein>
<dbReference type="AlphaFoldDB" id="A0AB34G671"/>
<name>A0AB34G671_9HYPO</name>
<dbReference type="Proteomes" id="UP001163105">
    <property type="component" value="Unassembled WGS sequence"/>
</dbReference>
<proteinExistence type="predicted"/>